<feature type="active site" description="Charge relay system" evidence="8">
    <location>
        <position position="208"/>
    </location>
</feature>
<evidence type="ECO:0000256" key="10">
    <source>
        <dbReference type="SAM" id="SignalP"/>
    </source>
</evidence>
<dbReference type="GO" id="GO:0006508">
    <property type="term" value="P:proteolysis"/>
    <property type="evidence" value="ECO:0007669"/>
    <property type="project" value="UniProtKB-KW"/>
</dbReference>
<evidence type="ECO:0000256" key="6">
    <source>
        <dbReference type="ARBA" id="ARBA00022825"/>
    </source>
</evidence>
<dbReference type="Gene3D" id="3.40.50.200">
    <property type="entry name" value="Peptidase S8/S53 domain"/>
    <property type="match status" value="1"/>
</dbReference>
<organism evidence="12 13">
    <name type="scientific">Streptomyces filamentosus</name>
    <name type="common">Streptomyces roseosporus</name>
    <dbReference type="NCBI Taxonomy" id="67294"/>
    <lineage>
        <taxon>Bacteria</taxon>
        <taxon>Bacillati</taxon>
        <taxon>Actinomycetota</taxon>
        <taxon>Actinomycetes</taxon>
        <taxon>Kitasatosporales</taxon>
        <taxon>Streptomycetaceae</taxon>
        <taxon>Streptomyces</taxon>
    </lineage>
</organism>
<dbReference type="InterPro" id="IPR000209">
    <property type="entry name" value="Peptidase_S8/S53_dom"/>
</dbReference>
<dbReference type="SMART" id="SM00191">
    <property type="entry name" value="Int_alpha"/>
    <property type="match status" value="5"/>
</dbReference>
<evidence type="ECO:0000256" key="2">
    <source>
        <dbReference type="ARBA" id="ARBA00022670"/>
    </source>
</evidence>
<keyword evidence="13" id="KW-1185">Reference proteome</keyword>
<dbReference type="InterPro" id="IPR023828">
    <property type="entry name" value="Peptidase_S8_Ser-AS"/>
</dbReference>
<dbReference type="Pfam" id="PF14312">
    <property type="entry name" value="FG-GAP_2"/>
    <property type="match status" value="1"/>
</dbReference>
<name>A0A919BRL2_STRFL</name>
<evidence type="ECO:0000313" key="12">
    <source>
        <dbReference type="EMBL" id="GHG07710.1"/>
    </source>
</evidence>
<evidence type="ECO:0000259" key="11">
    <source>
        <dbReference type="Pfam" id="PF00082"/>
    </source>
</evidence>
<feature type="chain" id="PRO_5037181037" description="Peptidase S8/S53 domain-containing protein" evidence="10">
    <location>
        <begin position="27"/>
        <end position="931"/>
    </location>
</feature>
<evidence type="ECO:0000313" key="13">
    <source>
        <dbReference type="Proteomes" id="UP000632849"/>
    </source>
</evidence>
<dbReference type="InterPro" id="IPR036852">
    <property type="entry name" value="Peptidase_S8/S53_dom_sf"/>
</dbReference>
<dbReference type="InterPro" id="IPR023827">
    <property type="entry name" value="Peptidase_S8_Asp-AS"/>
</dbReference>
<evidence type="ECO:0000256" key="3">
    <source>
        <dbReference type="ARBA" id="ARBA00022729"/>
    </source>
</evidence>
<dbReference type="InterPro" id="IPR013519">
    <property type="entry name" value="Int_alpha_beta-p"/>
</dbReference>
<evidence type="ECO:0000256" key="7">
    <source>
        <dbReference type="ARBA" id="ARBA00023180"/>
    </source>
</evidence>
<dbReference type="EMBL" id="BNBE01000002">
    <property type="protein sequence ID" value="GHG07710.1"/>
    <property type="molecule type" value="Genomic_DNA"/>
</dbReference>
<dbReference type="PANTHER" id="PTHR43806:SF11">
    <property type="entry name" value="CEREVISIN-RELATED"/>
    <property type="match status" value="1"/>
</dbReference>
<dbReference type="Proteomes" id="UP000632849">
    <property type="component" value="Unassembled WGS sequence"/>
</dbReference>
<feature type="signal peptide" evidence="10">
    <location>
        <begin position="1"/>
        <end position="26"/>
    </location>
</feature>
<comment type="caution">
    <text evidence="12">The sequence shown here is derived from an EMBL/GenBank/DDBJ whole genome shotgun (WGS) entry which is preliminary data.</text>
</comment>
<keyword evidence="7" id="KW-0325">Glycoprotein</keyword>
<proteinExistence type="inferred from homology"/>
<dbReference type="PANTHER" id="PTHR43806">
    <property type="entry name" value="PEPTIDASE S8"/>
    <property type="match status" value="1"/>
</dbReference>
<dbReference type="Gene3D" id="2.130.10.130">
    <property type="entry name" value="Integrin alpha, N-terminal"/>
    <property type="match status" value="2"/>
</dbReference>
<keyword evidence="5 8" id="KW-0378">Hydrolase</keyword>
<dbReference type="Pfam" id="PF01839">
    <property type="entry name" value="FG-GAP"/>
    <property type="match status" value="1"/>
</dbReference>
<dbReference type="PROSITE" id="PS51892">
    <property type="entry name" value="SUBTILASE"/>
    <property type="match status" value="1"/>
</dbReference>
<dbReference type="PROSITE" id="PS51470">
    <property type="entry name" value="FG_GAP"/>
    <property type="match status" value="1"/>
</dbReference>
<evidence type="ECO:0000256" key="8">
    <source>
        <dbReference type="PROSITE-ProRule" id="PRU01240"/>
    </source>
</evidence>
<dbReference type="InterPro" id="IPR013517">
    <property type="entry name" value="FG-GAP"/>
</dbReference>
<keyword evidence="4" id="KW-0677">Repeat</keyword>
<evidence type="ECO:0000256" key="1">
    <source>
        <dbReference type="ARBA" id="ARBA00011073"/>
    </source>
</evidence>
<keyword evidence="3 10" id="KW-0732">Signal</keyword>
<dbReference type="PROSITE" id="PS00137">
    <property type="entry name" value="SUBTILASE_HIS"/>
    <property type="match status" value="1"/>
</dbReference>
<dbReference type="InterPro" id="IPR028994">
    <property type="entry name" value="Integrin_alpha_N"/>
</dbReference>
<dbReference type="PROSITE" id="PS00138">
    <property type="entry name" value="SUBTILASE_SER"/>
    <property type="match status" value="1"/>
</dbReference>
<dbReference type="SUPFAM" id="SSF52743">
    <property type="entry name" value="Subtilisin-like"/>
    <property type="match status" value="1"/>
</dbReference>
<protein>
    <recommendedName>
        <fullName evidence="11">Peptidase S8/S53 domain-containing protein</fullName>
    </recommendedName>
</protein>
<dbReference type="InterPro" id="IPR015500">
    <property type="entry name" value="Peptidase_S8_subtilisin-rel"/>
</dbReference>
<dbReference type="SUPFAM" id="SSF69318">
    <property type="entry name" value="Integrin alpha N-terminal domain"/>
    <property type="match status" value="1"/>
</dbReference>
<dbReference type="AlphaFoldDB" id="A0A919BRL2"/>
<feature type="domain" description="Peptidase S8/S53" evidence="11">
    <location>
        <begin position="138"/>
        <end position="417"/>
    </location>
</feature>
<keyword evidence="6 8" id="KW-0720">Serine protease</keyword>
<dbReference type="RefSeq" id="WP_229915556.1">
    <property type="nucleotide sequence ID" value="NZ_BNBE01000002.1"/>
</dbReference>
<dbReference type="InterPro" id="IPR050131">
    <property type="entry name" value="Peptidase_S8_subtilisin-like"/>
</dbReference>
<accession>A0A919BRL2</accession>
<evidence type="ECO:0000256" key="4">
    <source>
        <dbReference type="ARBA" id="ARBA00022737"/>
    </source>
</evidence>
<gene>
    <name evidence="12" type="ORF">GCM10017667_44200</name>
</gene>
<evidence type="ECO:0000256" key="9">
    <source>
        <dbReference type="RuleBase" id="RU003355"/>
    </source>
</evidence>
<comment type="similarity">
    <text evidence="1 8 9">Belongs to the peptidase S8 family.</text>
</comment>
<evidence type="ECO:0000256" key="5">
    <source>
        <dbReference type="ARBA" id="ARBA00022801"/>
    </source>
</evidence>
<dbReference type="Pfam" id="PF00082">
    <property type="entry name" value="Peptidase_S8"/>
    <property type="match status" value="1"/>
</dbReference>
<dbReference type="GO" id="GO:0004252">
    <property type="term" value="F:serine-type endopeptidase activity"/>
    <property type="evidence" value="ECO:0007669"/>
    <property type="project" value="UniProtKB-UniRule"/>
</dbReference>
<dbReference type="PROSITE" id="PS00136">
    <property type="entry name" value="SUBTILASE_ASP"/>
    <property type="match status" value="1"/>
</dbReference>
<dbReference type="InterPro" id="IPR022398">
    <property type="entry name" value="Peptidase_S8_His-AS"/>
</dbReference>
<reference evidence="12" key="2">
    <citation type="submission" date="2020-09" db="EMBL/GenBank/DDBJ databases">
        <authorList>
            <person name="Sun Q."/>
            <person name="Ohkuma M."/>
        </authorList>
    </citation>
    <scope>NUCLEOTIDE SEQUENCE</scope>
    <source>
        <strain evidence="12">JCM 4122</strain>
    </source>
</reference>
<dbReference type="PRINTS" id="PR00723">
    <property type="entry name" value="SUBTILISIN"/>
</dbReference>
<feature type="active site" description="Charge relay system" evidence="8">
    <location>
        <position position="147"/>
    </location>
</feature>
<reference evidence="12" key="1">
    <citation type="journal article" date="2014" name="Int. J. Syst. Evol. Microbiol.">
        <title>Complete genome sequence of Corynebacterium casei LMG S-19264T (=DSM 44701T), isolated from a smear-ripened cheese.</title>
        <authorList>
            <consortium name="US DOE Joint Genome Institute (JGI-PGF)"/>
            <person name="Walter F."/>
            <person name="Albersmeier A."/>
            <person name="Kalinowski J."/>
            <person name="Ruckert C."/>
        </authorList>
    </citation>
    <scope>NUCLEOTIDE SEQUENCE</scope>
    <source>
        <strain evidence="12">JCM 4122</strain>
    </source>
</reference>
<keyword evidence="2 8" id="KW-0645">Protease</keyword>
<feature type="active site" description="Charge relay system" evidence="8">
    <location>
        <position position="387"/>
    </location>
</feature>
<sequence length="931" mass="92477">MKRKIWATVVTAMTAVTLGAAAPAHAVTPQNATTAVGAAADPVDPPLYDQTSGGGRVRVNVVTETLADVADAATAGEKKQEFETVPVVTLEVDRAGLDQLAAKPGVVSVTEDRVEPATLDQSVPLIGGDDAVTAGKTGAGQAIAVLDTGVEVGHPFLKNRVVAQACFSPSDAESGVVSLCPNGTDEQEGTGSADTAAGPCATMAACDHGTHVAGIAAGSGTGLTGAPKHGVAPGANIVAVQVFSQFTTEEFCGGIAPCVGSYQSAQLKGLEHVLKLKRAGTPIIAANLSLGNGRHTTACDGDLRKPVVDSLLSAGVATVIAAGNNGHTDAVSMPGCISSAVTVGSTTDDDELSAFTNRGPLLDLFAPGTGIVSSVPGGAYASKNGTSMAAPHVAGSYAVLKQAFPTKSVADLTALLKGSGRGIAYTGATTPRIDLGAAVGGGGVAPKPSGMTDFNGDGAEDLAISDPQATVGTDAKAGLIRIVYGGGKGTAEISQDLDWVAGGSEPDDYFGETLATIDWNKDGFTDLVAGTPSETVGTATDAGFVDILYGAAGGLGTGTLKATHLEQGAGTSGLAASASEAGDRMGHRIAAAVNDAGRPYLVIGVPGETIGSATQAGGVFYVYGTTSLAVNQGSPGVPGDPETGDLYGWSVAADQNYIAIGSPNEAIGTTTKAGGVAIFDANRFDSGGRPLPLAGLDQDNAAISGGSEAGDQFGYAVAMAPFRASGTASAAESILAIGSPGESVTVGTEDRAGAGRVVQIRIKPDGTWSYLRELKQGTAEDDVSGTSEVGDRMGESLTAVNTAPGSVSTVASMRLAVGTPGEDVGSVANAGAIHTFSLAGSAGPNDRWIEAGDGDGIPGPAGANQYLGRNMHFTTTRLYVGMPYGPLATGAVHALPMSNVTQGGTVAPVTTYRPGAGGLPANGVAFGHSMR</sequence>